<organism evidence="4 5">
    <name type="scientific">Pseudonocardia hierapolitana</name>
    <dbReference type="NCBI Taxonomy" id="1128676"/>
    <lineage>
        <taxon>Bacteria</taxon>
        <taxon>Bacillati</taxon>
        <taxon>Actinomycetota</taxon>
        <taxon>Actinomycetes</taxon>
        <taxon>Pseudonocardiales</taxon>
        <taxon>Pseudonocardiaceae</taxon>
        <taxon>Pseudonocardia</taxon>
    </lineage>
</organism>
<comment type="cofactor">
    <cofactor evidence="1">
        <name>pyridoxal 5'-phosphate</name>
        <dbReference type="ChEBI" id="CHEBI:597326"/>
    </cofactor>
</comment>
<comment type="caution">
    <text evidence="4">The sequence shown here is derived from an EMBL/GenBank/DDBJ whole genome shotgun (WGS) entry which is preliminary data.</text>
</comment>
<dbReference type="InterPro" id="IPR001926">
    <property type="entry name" value="TrpB-like_PALP"/>
</dbReference>
<reference evidence="4 5" key="1">
    <citation type="submission" date="2019-06" db="EMBL/GenBank/DDBJ databases">
        <title>Sequencing the genomes of 1000 actinobacteria strains.</title>
        <authorList>
            <person name="Klenk H.-P."/>
        </authorList>
    </citation>
    <scope>NUCLEOTIDE SEQUENCE [LARGE SCALE GENOMIC DNA]</scope>
    <source>
        <strain evidence="4 5">DSM 45671</strain>
    </source>
</reference>
<dbReference type="InterPro" id="IPR036052">
    <property type="entry name" value="TrpB-like_PALP_sf"/>
</dbReference>
<sequence>MTTPALWWRPDPQAGSHPRPLPDGLLPFHRLLPGYAPTPLVELPEVAARLRVGRVLVKDESDRFGLPAFKMLGASWAAARAVRERVGADSLDPDAIRRRVAESAARVLLCTATAGNHGRAVARTARLLGVPARIWVPAATPTLLRAAIEGEGADVVGVDGDYDDAVREARSAAAAERDAVLVQDTANGTDDGEVPGWVVEGYATLLHEVRTQLGREPDVLVVPVGVGSLALATATYGAARLLTVEPAQAACLLTSLTHGEPHTVRTGRTVMAGLNAGTVSAAAWPVLSARVAAATAVADEAALTAAGELHAAGVAAGACGGAALAGLERAMAEPGAREALGVDEDSCIAVLSTDGTG</sequence>
<accession>A0A561T497</accession>
<name>A0A561T497_9PSEU</name>
<evidence type="ECO:0000313" key="5">
    <source>
        <dbReference type="Proteomes" id="UP000321261"/>
    </source>
</evidence>
<dbReference type="GO" id="GO:0016829">
    <property type="term" value="F:lyase activity"/>
    <property type="evidence" value="ECO:0007669"/>
    <property type="project" value="UniProtKB-KW"/>
</dbReference>
<dbReference type="Pfam" id="PF00291">
    <property type="entry name" value="PALP"/>
    <property type="match status" value="1"/>
</dbReference>
<gene>
    <name evidence="4" type="ORF">FHX44_117878</name>
</gene>
<dbReference type="EMBL" id="VIWU01000001">
    <property type="protein sequence ID" value="TWF81933.1"/>
    <property type="molecule type" value="Genomic_DNA"/>
</dbReference>
<dbReference type="GO" id="GO:1901605">
    <property type="term" value="P:alpha-amino acid metabolic process"/>
    <property type="evidence" value="ECO:0007669"/>
    <property type="project" value="UniProtKB-ARBA"/>
</dbReference>
<proteinExistence type="predicted"/>
<dbReference type="CDD" id="cd00640">
    <property type="entry name" value="Trp-synth-beta_II"/>
    <property type="match status" value="1"/>
</dbReference>
<evidence type="ECO:0000256" key="2">
    <source>
        <dbReference type="ARBA" id="ARBA00022898"/>
    </source>
</evidence>
<keyword evidence="5" id="KW-1185">Reference proteome</keyword>
<evidence type="ECO:0000259" key="3">
    <source>
        <dbReference type="Pfam" id="PF00291"/>
    </source>
</evidence>
<dbReference type="PANTHER" id="PTHR42937">
    <property type="match status" value="1"/>
</dbReference>
<evidence type="ECO:0000313" key="4">
    <source>
        <dbReference type="EMBL" id="TWF81933.1"/>
    </source>
</evidence>
<dbReference type="PANTHER" id="PTHR42937:SF1">
    <property type="entry name" value="DIAMINOPROPIONATE AMMONIA-LYASE"/>
    <property type="match status" value="1"/>
</dbReference>
<dbReference type="RefSeq" id="WP_212612851.1">
    <property type="nucleotide sequence ID" value="NZ_VIWU01000001.1"/>
</dbReference>
<feature type="domain" description="Tryptophan synthase beta chain-like PALP" evidence="3">
    <location>
        <begin position="32"/>
        <end position="332"/>
    </location>
</feature>
<dbReference type="Gene3D" id="3.40.50.1100">
    <property type="match status" value="2"/>
</dbReference>
<dbReference type="Proteomes" id="UP000321261">
    <property type="component" value="Unassembled WGS sequence"/>
</dbReference>
<protein>
    <submittedName>
        <fullName evidence="4">Diaminopropionate ammonia-lyase</fullName>
    </submittedName>
</protein>
<dbReference type="AlphaFoldDB" id="A0A561T497"/>
<dbReference type="SUPFAM" id="SSF53686">
    <property type="entry name" value="Tryptophan synthase beta subunit-like PLP-dependent enzymes"/>
    <property type="match status" value="1"/>
</dbReference>
<evidence type="ECO:0000256" key="1">
    <source>
        <dbReference type="ARBA" id="ARBA00001933"/>
    </source>
</evidence>
<keyword evidence="2" id="KW-0663">Pyridoxal phosphate</keyword>
<keyword evidence="4" id="KW-0456">Lyase</keyword>